<gene>
    <name evidence="2" type="ORF">AKJ29_13750</name>
</gene>
<reference evidence="2 3" key="1">
    <citation type="submission" date="2015-09" db="EMBL/GenBank/DDBJ databases">
        <title>Draft genome sequence of Aliiroseovarius crassostreae CV919-312TSm, the causative agent of Roseovarius Oyster Disease (formerly Juvenile Oyster Disease).</title>
        <authorList>
            <person name="Kessner L."/>
            <person name="Spinard E."/>
            <person name="Nelson D."/>
        </authorList>
    </citation>
    <scope>NUCLEOTIDE SEQUENCE [LARGE SCALE GENOMIC DNA]</scope>
    <source>
        <strain evidence="2 3">CV919-312</strain>
    </source>
</reference>
<keyword evidence="3" id="KW-1185">Reference proteome</keyword>
<organism evidence="2 3">
    <name type="scientific">Aliiroseovarius crassostreae</name>
    <dbReference type="NCBI Taxonomy" id="154981"/>
    <lineage>
        <taxon>Bacteria</taxon>
        <taxon>Pseudomonadati</taxon>
        <taxon>Pseudomonadota</taxon>
        <taxon>Alphaproteobacteria</taxon>
        <taxon>Rhodobacterales</taxon>
        <taxon>Paracoccaceae</taxon>
        <taxon>Aliiroseovarius</taxon>
    </lineage>
</organism>
<dbReference type="RefSeq" id="WP_055190258.1">
    <property type="nucleotide sequence ID" value="NZ_LKBA01000006.1"/>
</dbReference>
<dbReference type="EMBL" id="LKBA01000006">
    <property type="protein sequence ID" value="KPN63679.1"/>
    <property type="molecule type" value="Genomic_DNA"/>
</dbReference>
<protein>
    <submittedName>
        <fullName evidence="2">Uncharacterized protein</fullName>
    </submittedName>
</protein>
<evidence type="ECO:0000313" key="2">
    <source>
        <dbReference type="EMBL" id="KPN63679.1"/>
    </source>
</evidence>
<proteinExistence type="predicted"/>
<accession>A0A0P7KND6</accession>
<dbReference type="Proteomes" id="UP000050471">
    <property type="component" value="Unassembled WGS sequence"/>
</dbReference>
<evidence type="ECO:0000256" key="1">
    <source>
        <dbReference type="SAM" id="MobiDB-lite"/>
    </source>
</evidence>
<dbReference type="AlphaFoldDB" id="A0A0P7KND6"/>
<comment type="caution">
    <text evidence="2">The sequence shown here is derived from an EMBL/GenBank/DDBJ whole genome shotgun (WGS) entry which is preliminary data.</text>
</comment>
<sequence length="251" mass="28621">MFENDGTGTSTFTPNGITHKLRPDFQITPRSNGAFDVTASGSEADVAHFLRGFIKKQFKVTGRKIPSDTLLDEFINKELSNAQRKPITHFSGQVMMSQLPIERGMAKIALGAGHLFLGDQWSFSKSTDPLRAILKLEKFNPKVIEEATSIPNDEFRTSIIGENVWRTDSHFLAILPERRKLQIVINLFGEISLTRVYRLENTINYSLYSNLDKSALCIPLNRKQPPEWFGLHEFLFFRRIMLKDAIENPFS</sequence>
<name>A0A0P7KND6_9RHOB</name>
<feature type="compositionally biased region" description="Polar residues" evidence="1">
    <location>
        <begin position="1"/>
        <end position="16"/>
    </location>
</feature>
<feature type="region of interest" description="Disordered" evidence="1">
    <location>
        <begin position="1"/>
        <end position="21"/>
    </location>
</feature>
<evidence type="ECO:0000313" key="3">
    <source>
        <dbReference type="Proteomes" id="UP000050471"/>
    </source>
</evidence>